<evidence type="ECO:0000313" key="3">
    <source>
        <dbReference type="EMBL" id="NII05608.1"/>
    </source>
</evidence>
<accession>A0A7X5U820</accession>
<dbReference type="Proteomes" id="UP000490980">
    <property type="component" value="Unassembled WGS sequence"/>
</dbReference>
<comment type="caution">
    <text evidence="3">The sequence shown here is derived from an EMBL/GenBank/DDBJ whole genome shotgun (WGS) entry which is preliminary data.</text>
</comment>
<dbReference type="Gene3D" id="3.40.50.720">
    <property type="entry name" value="NAD(P)-binding Rossmann-like Domain"/>
    <property type="match status" value="1"/>
</dbReference>
<sequence>MEDAELLPWPHPHAGDLVSTTRALDVVVAGTGFGRIYLDALAKGDPAFRLAGILARGGTTSRALAEEAGVPLYTRIDDVPDSTDIVCVVVRSGATGGPGTELARHFLQRGIHVLQEHPVHHSDIAACLQSARQGHAAYAVNTLHPNLAPVRRFLAAASVLRDRQTPHYIDITCNSQMLYPLLDLAGRAVGGMRPWSFGEPASAPAHPITTLHGHLRGIPLCLRVQNAVHPEDPDNHSLLLGQVGMGFDGGVLALPELHGPVLWHARLHAPRSDDGRLRMAGPGTGRLATASTTVLGPPPGDTWHHAFAETWPRAVLVALHGLRESIQTPVLRRTAAAWAIDVSQAWNDASQRLGMPALIRPDEPQAVPVELLHAATGAIASMEPA</sequence>
<dbReference type="PANTHER" id="PTHR43377:SF1">
    <property type="entry name" value="BILIVERDIN REDUCTASE A"/>
    <property type="match status" value="1"/>
</dbReference>
<dbReference type="EMBL" id="JAARLZ010000002">
    <property type="protein sequence ID" value="NII05608.1"/>
    <property type="molecule type" value="Genomic_DNA"/>
</dbReference>
<dbReference type="GO" id="GO:0000166">
    <property type="term" value="F:nucleotide binding"/>
    <property type="evidence" value="ECO:0007669"/>
    <property type="project" value="InterPro"/>
</dbReference>
<proteinExistence type="predicted"/>
<protein>
    <submittedName>
        <fullName evidence="3">Gfo/Idh/MocA family oxidoreductase</fullName>
    </submittedName>
</protein>
<dbReference type="PANTHER" id="PTHR43377">
    <property type="entry name" value="BILIVERDIN REDUCTASE A"/>
    <property type="match status" value="1"/>
</dbReference>
<dbReference type="InterPro" id="IPR010091">
    <property type="entry name" value="Thiazolinyl_imide_reductase"/>
</dbReference>
<dbReference type="InterPro" id="IPR048655">
    <property type="entry name" value="Irp3-like_C"/>
</dbReference>
<dbReference type="Pfam" id="PF21390">
    <property type="entry name" value="Irp3-like_C"/>
    <property type="match status" value="1"/>
</dbReference>
<dbReference type="InterPro" id="IPR051450">
    <property type="entry name" value="Gfo/Idh/MocA_Oxidoreductases"/>
</dbReference>
<organism evidence="3 4">
    <name type="scientific">Luteibacter anthropi</name>
    <dbReference type="NCBI Taxonomy" id="564369"/>
    <lineage>
        <taxon>Bacteria</taxon>
        <taxon>Pseudomonadati</taxon>
        <taxon>Pseudomonadota</taxon>
        <taxon>Gammaproteobacteria</taxon>
        <taxon>Lysobacterales</taxon>
        <taxon>Rhodanobacteraceae</taxon>
        <taxon>Luteibacter</taxon>
    </lineage>
</organism>
<dbReference type="Pfam" id="PF01408">
    <property type="entry name" value="GFO_IDH_MocA"/>
    <property type="match status" value="1"/>
</dbReference>
<name>A0A7X5U820_9GAMM</name>
<dbReference type="NCBIfam" id="TIGR01761">
    <property type="entry name" value="thiaz-red"/>
    <property type="match status" value="1"/>
</dbReference>
<evidence type="ECO:0000259" key="1">
    <source>
        <dbReference type="Pfam" id="PF01408"/>
    </source>
</evidence>
<gene>
    <name evidence="3" type="ORF">HBF25_04280</name>
</gene>
<dbReference type="Gene3D" id="3.30.360.10">
    <property type="entry name" value="Dihydrodipicolinate Reductase, domain 2"/>
    <property type="match status" value="1"/>
</dbReference>
<dbReference type="InterPro" id="IPR036291">
    <property type="entry name" value="NAD(P)-bd_dom_sf"/>
</dbReference>
<feature type="domain" description="Gfo/Idh/MocA-like oxidoreductase N-terminal" evidence="1">
    <location>
        <begin position="25"/>
        <end position="141"/>
    </location>
</feature>
<dbReference type="AlphaFoldDB" id="A0A7X5U820"/>
<keyword evidence="4" id="KW-1185">Reference proteome</keyword>
<dbReference type="InterPro" id="IPR000683">
    <property type="entry name" value="Gfo/Idh/MocA-like_OxRdtase_N"/>
</dbReference>
<evidence type="ECO:0000259" key="2">
    <source>
        <dbReference type="Pfam" id="PF21390"/>
    </source>
</evidence>
<reference evidence="3 4" key="1">
    <citation type="submission" date="2020-03" db="EMBL/GenBank/DDBJ databases">
        <authorList>
            <person name="Lai Q."/>
        </authorList>
    </citation>
    <scope>NUCLEOTIDE SEQUENCE [LARGE SCALE GENOMIC DNA]</scope>
    <source>
        <strain evidence="3 4">CCUG 25036</strain>
    </source>
</reference>
<dbReference type="SUPFAM" id="SSF51735">
    <property type="entry name" value="NAD(P)-binding Rossmann-fold domains"/>
    <property type="match status" value="1"/>
</dbReference>
<evidence type="ECO:0000313" key="4">
    <source>
        <dbReference type="Proteomes" id="UP000490980"/>
    </source>
</evidence>
<feature type="domain" description="Thiazolinyl imine reductase-like C-terminal" evidence="2">
    <location>
        <begin position="164"/>
        <end position="263"/>
    </location>
</feature>